<feature type="transmembrane region" description="Helical" evidence="1">
    <location>
        <begin position="42"/>
        <end position="65"/>
    </location>
</feature>
<evidence type="ECO:0000256" key="1">
    <source>
        <dbReference type="SAM" id="Phobius"/>
    </source>
</evidence>
<feature type="transmembrane region" description="Helical" evidence="1">
    <location>
        <begin position="12"/>
        <end position="30"/>
    </location>
</feature>
<feature type="transmembrane region" description="Helical" evidence="1">
    <location>
        <begin position="344"/>
        <end position="369"/>
    </location>
</feature>
<keyword evidence="1" id="KW-1133">Transmembrane helix</keyword>
<keyword evidence="3" id="KW-1185">Reference proteome</keyword>
<reference evidence="2" key="2">
    <citation type="submission" date="2022-02" db="EMBL/GenBank/DDBJ databases">
        <authorList>
            <person name="Elcheninov A.G."/>
            <person name="Sorokin D.Y."/>
            <person name="Kublanov I.V."/>
        </authorList>
    </citation>
    <scope>NUCLEOTIDE SEQUENCE</scope>
    <source>
        <strain evidence="2">AArc-St2</strain>
    </source>
</reference>
<organism evidence="2 3">
    <name type="scientific">Natronocalculus amylovorans</name>
    <dbReference type="NCBI Taxonomy" id="2917812"/>
    <lineage>
        <taxon>Archaea</taxon>
        <taxon>Methanobacteriati</taxon>
        <taxon>Methanobacteriota</taxon>
        <taxon>Stenosarchaea group</taxon>
        <taxon>Halobacteria</taxon>
        <taxon>Halobacteriales</taxon>
        <taxon>Haloferacaceae</taxon>
        <taxon>Natronocalculus</taxon>
    </lineage>
</organism>
<comment type="caution">
    <text evidence="2">The sequence shown here is derived from an EMBL/GenBank/DDBJ whole genome shotgun (WGS) entry which is preliminary data.</text>
</comment>
<feature type="transmembrane region" description="Helical" evidence="1">
    <location>
        <begin position="381"/>
        <end position="402"/>
    </location>
</feature>
<feature type="transmembrane region" description="Helical" evidence="1">
    <location>
        <begin position="205"/>
        <end position="222"/>
    </location>
</feature>
<feature type="transmembrane region" description="Helical" evidence="1">
    <location>
        <begin position="253"/>
        <end position="269"/>
    </location>
</feature>
<evidence type="ECO:0000313" key="3">
    <source>
        <dbReference type="Proteomes" id="UP001203207"/>
    </source>
</evidence>
<accession>A0AAE3FZW7</accession>
<protein>
    <submittedName>
        <fullName evidence="2">Uncharacterized protein</fullName>
    </submittedName>
</protein>
<feature type="transmembrane region" description="Helical" evidence="1">
    <location>
        <begin position="408"/>
        <end position="431"/>
    </location>
</feature>
<feature type="transmembrane region" description="Helical" evidence="1">
    <location>
        <begin position="281"/>
        <end position="299"/>
    </location>
</feature>
<dbReference type="RefSeq" id="WP_174655010.1">
    <property type="nucleotide sequence ID" value="NZ_JAKRVX010000007.1"/>
</dbReference>
<feature type="transmembrane region" description="Helical" evidence="1">
    <location>
        <begin position="150"/>
        <end position="171"/>
    </location>
</feature>
<gene>
    <name evidence="2" type="ORF">AArcSt2_14185</name>
</gene>
<proteinExistence type="predicted"/>
<keyword evidence="1" id="KW-0472">Membrane</keyword>
<feature type="transmembrane region" description="Helical" evidence="1">
    <location>
        <begin position="178"/>
        <end position="199"/>
    </location>
</feature>
<reference evidence="2" key="1">
    <citation type="journal article" date="2022" name="Syst. Appl. Microbiol.">
        <title>Natronocalculus amylovorans gen. nov., sp. nov., and Natranaeroarchaeum aerophilus sp. nov., dominant culturable amylolytic natronoarchaea from hypersaline soda lakes in southwestern Siberia.</title>
        <authorList>
            <person name="Sorokin D.Y."/>
            <person name="Elcheninov A.G."/>
            <person name="Khizhniak T.V."/>
            <person name="Koenen M."/>
            <person name="Bale N.J."/>
            <person name="Damste J.S.S."/>
            <person name="Kublanov I.V."/>
        </authorList>
    </citation>
    <scope>NUCLEOTIDE SEQUENCE</scope>
    <source>
        <strain evidence="2">AArc-St2</strain>
    </source>
</reference>
<feature type="transmembrane region" description="Helical" evidence="1">
    <location>
        <begin position="443"/>
        <end position="464"/>
    </location>
</feature>
<feature type="transmembrane region" description="Helical" evidence="1">
    <location>
        <begin position="229"/>
        <end position="247"/>
    </location>
</feature>
<feature type="transmembrane region" description="Helical" evidence="1">
    <location>
        <begin position="77"/>
        <end position="97"/>
    </location>
</feature>
<dbReference type="AlphaFoldDB" id="A0AAE3FZW7"/>
<name>A0AAE3FZW7_9EURY</name>
<keyword evidence="1" id="KW-0812">Transmembrane</keyword>
<sequence length="598" mass="66328">MNSEERSQIATAIALTVGFISLGIGVLVAYTNPATEYELSIYASTPLVFWIAVIFATAVSMAAVASQKDKVLTASGYILALGSVISVVSLPLIRNYYYYGAGDSMSHLGWAREIGSGVLSPLGLLYPGTHITANYMSEVSGMGLTQALQWIPMVIYPLIGMVSIGMCIAYLTDSRWGLPVGIFSGLLLVPINKLSVHIISHPSSQAILFFGFVLFLLFLFLTQQSERTLLSPISLLLLLVALSMVFIHPQEAMMMIVTLLTIAGVQLVFRRKRPSSEIAGQPLPILHGLAALSLFAVWVPQHARPVDRFSFVLDSFFEQGSTTGTEVEARTGSLATLGASVEELFVKLFLVTLIFSLLGIVLLLLNLRGNLPDTETQRNSIITYLTVVFFPLTMAVGVVFLANQGDHYFRFFGFLMVPVTIVGGVALVELFSTLDLRLPRAATVSSFVIIFMLLLSMQAAAFHASPYMYQPNKQVTEASFDGYEFAFEHRNEETAFLSFRKGPRRFIDAYYGRYTARAGLDFPGYRHGVTGEVFNSNISTHYDEDRYFVVRDTNYKNEVIMYDGLQYTQEGFDQLERQRSIHKVTDNGEVRLYLIRNS</sequence>
<dbReference type="Proteomes" id="UP001203207">
    <property type="component" value="Unassembled WGS sequence"/>
</dbReference>
<dbReference type="EMBL" id="JAKRVX010000007">
    <property type="protein sequence ID" value="MCL9818088.1"/>
    <property type="molecule type" value="Genomic_DNA"/>
</dbReference>
<evidence type="ECO:0000313" key="2">
    <source>
        <dbReference type="EMBL" id="MCL9818088.1"/>
    </source>
</evidence>